<dbReference type="Pfam" id="PF05914">
    <property type="entry name" value="RIB43A"/>
    <property type="match status" value="1"/>
</dbReference>
<dbReference type="InterPro" id="IPR008805">
    <property type="entry name" value="RIB43A"/>
</dbReference>
<dbReference type="PANTHER" id="PTHR14517:SF6">
    <property type="entry name" value="RE41410P"/>
    <property type="match status" value="1"/>
</dbReference>
<dbReference type="EMBL" id="HBGT01007101">
    <property type="protein sequence ID" value="CAD9395760.1"/>
    <property type="molecule type" value="Transcribed_RNA"/>
</dbReference>
<sequence length="361" mass="41619">MPGLKVTAMEREEARVAAIRKRMAERAARNQNPRMRVIGVDVAGLDAQIAEKKAMHNDNKEDEKLQVQREQFINMMIEQREQEELETRRKEAAALKETWSEQLAVPKNQVAKMADPVKPEDCGLSALQRFNGEDRSKFSRQRLQKEQVKSWTKQQMAERQAKATDEVEEMKRYAQYLVMIGDRRAQLEAEEGGDVKKRAMVLKEQNLVLADEVAALKAAETEAEKTARDAEIEFSMNDPFLCEDTSVALAADGRIRRDHFKGFSKDQTMRFYQENEQMIAAKVGAGSQEDLEWSAHQQHVRNILDVEDAQLKAQARDTNLAHRQMIEEQMAVERIRKAQTREERFGKLEDSFYESFGCSHR</sequence>
<evidence type="ECO:0000313" key="10">
    <source>
        <dbReference type="EMBL" id="CAD9395760.1"/>
    </source>
</evidence>
<evidence type="ECO:0000256" key="8">
    <source>
        <dbReference type="ARBA" id="ARBA00023273"/>
    </source>
</evidence>
<keyword evidence="3" id="KW-0963">Cytoplasm</keyword>
<gene>
    <name evidence="10" type="ORF">FPAR1323_LOCUS3848</name>
</gene>
<keyword evidence="8" id="KW-0966">Cell projection</keyword>
<comment type="similarity">
    <text evidence="2">Belongs to the RIB43A family.</text>
</comment>
<evidence type="ECO:0000256" key="3">
    <source>
        <dbReference type="ARBA" id="ARBA00022490"/>
    </source>
</evidence>
<keyword evidence="6" id="KW-0969">Cilium</keyword>
<accession>A0A7S2BFT1</accession>
<keyword evidence="4" id="KW-0282">Flagellum</keyword>
<evidence type="ECO:0000256" key="9">
    <source>
        <dbReference type="ARBA" id="ARBA00046435"/>
    </source>
</evidence>
<evidence type="ECO:0000256" key="5">
    <source>
        <dbReference type="ARBA" id="ARBA00023054"/>
    </source>
</evidence>
<evidence type="ECO:0000256" key="1">
    <source>
        <dbReference type="ARBA" id="ARBA00004611"/>
    </source>
</evidence>
<keyword evidence="7" id="KW-0206">Cytoskeleton</keyword>
<evidence type="ECO:0000256" key="2">
    <source>
        <dbReference type="ARBA" id="ARBA00006875"/>
    </source>
</evidence>
<comment type="subunit">
    <text evidence="9">Microtubule inner protein component of sperm flagellar doublet microtubules.</text>
</comment>
<dbReference type="PANTHER" id="PTHR14517">
    <property type="entry name" value="RIB43A-RELATED"/>
    <property type="match status" value="1"/>
</dbReference>
<protein>
    <recommendedName>
        <fullName evidence="11">RIB43A-like with coiled-coils protein 2</fullName>
    </recommendedName>
</protein>
<dbReference type="AlphaFoldDB" id="A0A7S2BFT1"/>
<evidence type="ECO:0000256" key="6">
    <source>
        <dbReference type="ARBA" id="ARBA00023069"/>
    </source>
</evidence>
<proteinExistence type="inferred from homology"/>
<organism evidence="10">
    <name type="scientific">Florenciella parvula</name>
    <dbReference type="NCBI Taxonomy" id="236787"/>
    <lineage>
        <taxon>Eukaryota</taxon>
        <taxon>Sar</taxon>
        <taxon>Stramenopiles</taxon>
        <taxon>Ochrophyta</taxon>
        <taxon>Dictyochophyceae</taxon>
        <taxon>Florenciellales</taxon>
        <taxon>Florenciella</taxon>
    </lineage>
</organism>
<evidence type="ECO:0000256" key="7">
    <source>
        <dbReference type="ARBA" id="ARBA00023212"/>
    </source>
</evidence>
<comment type="subcellular location">
    <subcellularLocation>
        <location evidence="1">Cytoplasm</location>
        <location evidence="1">Cytoskeleton</location>
        <location evidence="1">Flagellum axoneme</location>
    </subcellularLocation>
</comment>
<evidence type="ECO:0008006" key="11">
    <source>
        <dbReference type="Google" id="ProtNLM"/>
    </source>
</evidence>
<evidence type="ECO:0000256" key="4">
    <source>
        <dbReference type="ARBA" id="ARBA00022846"/>
    </source>
</evidence>
<reference evidence="10" key="1">
    <citation type="submission" date="2021-01" db="EMBL/GenBank/DDBJ databases">
        <authorList>
            <person name="Corre E."/>
            <person name="Pelletier E."/>
            <person name="Niang G."/>
            <person name="Scheremetjew M."/>
            <person name="Finn R."/>
            <person name="Kale V."/>
            <person name="Holt S."/>
            <person name="Cochrane G."/>
            <person name="Meng A."/>
            <person name="Brown T."/>
            <person name="Cohen L."/>
        </authorList>
    </citation>
    <scope>NUCLEOTIDE SEQUENCE</scope>
    <source>
        <strain evidence="10">RCC1693</strain>
    </source>
</reference>
<keyword evidence="5" id="KW-0175">Coiled coil</keyword>
<name>A0A7S2BFT1_9STRA</name>